<keyword evidence="8" id="KW-0106">Calcium</keyword>
<keyword evidence="3 8" id="KW-0479">Metal-binding</keyword>
<feature type="binding site" evidence="8">
    <location>
        <position position="263"/>
    </location>
    <ligand>
        <name>Ca(2+)</name>
        <dbReference type="ChEBI" id="CHEBI:29108"/>
        <label>1</label>
    </ligand>
</feature>
<dbReference type="Pfam" id="PF01471">
    <property type="entry name" value="PG_binding_1"/>
    <property type="match status" value="1"/>
</dbReference>
<keyword evidence="2" id="KW-0645">Protease</keyword>
<dbReference type="PANTHER" id="PTHR10201">
    <property type="entry name" value="MATRIX METALLOPROTEINASE"/>
    <property type="match status" value="1"/>
</dbReference>
<evidence type="ECO:0000313" key="11">
    <source>
        <dbReference type="EMBL" id="KAF6025263.1"/>
    </source>
</evidence>
<sequence>MKNFKTGSKLVTVAHHGVAFIKMSHINTILANHQCRKHPTNMTASLKHTTILCLALVLNTTTHQCVGAPIISSNSVTKLTVETSPNPSMSQSHTPPVVLSSSVLPTLSVNTSTHRPTALPSVKSSALAHMQIIKKNSKKTTSKLSNVLNNKMSKNITRTNKEIEKAVRWLEQFGYLSESLNSGEVVPPSQDMKRALRKMQRYAQLPVTGVLDDATIAQMNKPRCGDKDFYPAGTTRVKRYILLRMRWQRGRQIDIQFRNHTPDMSVDEQEAIMKDVVDEWNAAANTNLVFHPNGQQVQHAEINIHHTRYDYLGRPFLPYGVLAYAALPRNGDMFFDDTESWAEYHRFRPPYSFSYKTVALHELGHSLGFAHSNVPSAVMYAFYGPTRHTLTDDDIAGAIDMFGVAK</sequence>
<dbReference type="GO" id="GO:0006508">
    <property type="term" value="P:proteolysis"/>
    <property type="evidence" value="ECO:0007669"/>
    <property type="project" value="UniProtKB-KW"/>
</dbReference>
<dbReference type="AlphaFoldDB" id="A0A7J7JHI9"/>
<feature type="short sequence motif" description="Cysteine switch" evidence="9">
    <location>
        <begin position="222"/>
        <end position="237"/>
    </location>
</feature>
<dbReference type="InterPro" id="IPR006026">
    <property type="entry name" value="Peptidase_Metallo"/>
</dbReference>
<dbReference type="SMART" id="SM00235">
    <property type="entry name" value="ZnMc"/>
    <property type="match status" value="1"/>
</dbReference>
<dbReference type="InterPro" id="IPR021190">
    <property type="entry name" value="Pept_M10A"/>
</dbReference>
<dbReference type="InterPro" id="IPR024079">
    <property type="entry name" value="MetalloPept_cat_dom_sf"/>
</dbReference>
<evidence type="ECO:0000256" key="8">
    <source>
        <dbReference type="PIRSR" id="PIRSR621190-2"/>
    </source>
</evidence>
<feature type="active site" evidence="7">
    <location>
        <position position="362"/>
    </location>
</feature>
<keyword evidence="6" id="KW-0482">Metalloprotease</keyword>
<dbReference type="InterPro" id="IPR002477">
    <property type="entry name" value="Peptidoglycan-bd-like"/>
</dbReference>
<comment type="cofactor">
    <cofactor evidence="8">
        <name>Ca(2+)</name>
        <dbReference type="ChEBI" id="CHEBI:29108"/>
    </cofactor>
    <text evidence="8">Can bind about 5 Ca(2+) ions per subunit.</text>
</comment>
<feature type="binding site" evidence="8">
    <location>
        <position position="379"/>
    </location>
    <ligand>
        <name>Zn(2+)</name>
        <dbReference type="ChEBI" id="CHEBI:29105"/>
        <label>2</label>
        <note>catalytic</note>
    </ligand>
</feature>
<dbReference type="SUPFAM" id="SSF55486">
    <property type="entry name" value="Metalloproteases ('zincins'), catalytic domain"/>
    <property type="match status" value="1"/>
</dbReference>
<name>A0A7J7JHI9_BUGNE</name>
<dbReference type="Proteomes" id="UP000593567">
    <property type="component" value="Unassembled WGS sequence"/>
</dbReference>
<dbReference type="EMBL" id="VXIV02002479">
    <property type="protein sequence ID" value="KAF6025263.1"/>
    <property type="molecule type" value="Genomic_DNA"/>
</dbReference>
<evidence type="ECO:0000256" key="1">
    <source>
        <dbReference type="ARBA" id="ARBA00010370"/>
    </source>
</evidence>
<evidence type="ECO:0000256" key="4">
    <source>
        <dbReference type="ARBA" id="ARBA00022801"/>
    </source>
</evidence>
<proteinExistence type="inferred from homology"/>
<comment type="similarity">
    <text evidence="1">Belongs to the peptidase M10A family.</text>
</comment>
<dbReference type="GO" id="GO:0008270">
    <property type="term" value="F:zinc ion binding"/>
    <property type="evidence" value="ECO:0007669"/>
    <property type="project" value="InterPro"/>
</dbReference>
<evidence type="ECO:0000256" key="6">
    <source>
        <dbReference type="ARBA" id="ARBA00023049"/>
    </source>
</evidence>
<organism evidence="11 12">
    <name type="scientific">Bugula neritina</name>
    <name type="common">Brown bryozoan</name>
    <name type="synonym">Sertularia neritina</name>
    <dbReference type="NCBI Taxonomy" id="10212"/>
    <lineage>
        <taxon>Eukaryota</taxon>
        <taxon>Metazoa</taxon>
        <taxon>Spiralia</taxon>
        <taxon>Lophotrochozoa</taxon>
        <taxon>Bryozoa</taxon>
        <taxon>Gymnolaemata</taxon>
        <taxon>Cheilostomatida</taxon>
        <taxon>Flustrina</taxon>
        <taxon>Buguloidea</taxon>
        <taxon>Bugulidae</taxon>
        <taxon>Bugula</taxon>
    </lineage>
</organism>
<protein>
    <submittedName>
        <fullName evidence="11">Mmp1</fullName>
    </submittedName>
</protein>
<feature type="binding site" description="in inhibited form" evidence="8">
    <location>
        <position position="224"/>
    </location>
    <ligand>
        <name>Zn(2+)</name>
        <dbReference type="ChEBI" id="CHEBI:29105"/>
        <label>2</label>
        <note>catalytic</note>
    </ligand>
</feature>
<feature type="binding site" evidence="8">
    <location>
        <position position="337"/>
    </location>
    <ligand>
        <name>Ca(2+)</name>
        <dbReference type="ChEBI" id="CHEBI:29108"/>
        <label>1</label>
    </ligand>
</feature>
<evidence type="ECO:0000313" key="12">
    <source>
        <dbReference type="Proteomes" id="UP000593567"/>
    </source>
</evidence>
<evidence type="ECO:0000256" key="2">
    <source>
        <dbReference type="ARBA" id="ARBA00022670"/>
    </source>
</evidence>
<dbReference type="OrthoDB" id="406838at2759"/>
<dbReference type="Pfam" id="PF00413">
    <property type="entry name" value="Peptidase_M10"/>
    <property type="match status" value="1"/>
</dbReference>
<keyword evidence="5 8" id="KW-0862">Zinc</keyword>
<dbReference type="InterPro" id="IPR001818">
    <property type="entry name" value="Pept_M10_metallopeptidase"/>
</dbReference>
<keyword evidence="12" id="KW-1185">Reference proteome</keyword>
<feature type="domain" description="Peptidase metallopeptidase" evidence="10">
    <location>
        <begin position="243"/>
        <end position="404"/>
    </location>
</feature>
<feature type="binding site" evidence="8">
    <location>
        <position position="371"/>
    </location>
    <ligand>
        <name>Zn(2+)</name>
        <dbReference type="ChEBI" id="CHEBI:29105"/>
        <label>2</label>
        <note>catalytic</note>
    </ligand>
</feature>
<dbReference type="GO" id="GO:0004222">
    <property type="term" value="F:metalloendopeptidase activity"/>
    <property type="evidence" value="ECO:0007669"/>
    <property type="project" value="InterPro"/>
</dbReference>
<feature type="binding site" evidence="8">
    <location>
        <position position="339"/>
    </location>
    <ligand>
        <name>Ca(2+)</name>
        <dbReference type="ChEBI" id="CHEBI:29108"/>
        <label>1</label>
    </ligand>
</feature>
<dbReference type="GO" id="GO:0031012">
    <property type="term" value="C:extracellular matrix"/>
    <property type="evidence" value="ECO:0007669"/>
    <property type="project" value="InterPro"/>
</dbReference>
<evidence type="ECO:0000256" key="7">
    <source>
        <dbReference type="PIRSR" id="PIRSR621190-1"/>
    </source>
</evidence>
<dbReference type="InterPro" id="IPR036365">
    <property type="entry name" value="PGBD-like_sf"/>
</dbReference>
<dbReference type="GO" id="GO:0030198">
    <property type="term" value="P:extracellular matrix organization"/>
    <property type="evidence" value="ECO:0007669"/>
    <property type="project" value="TreeGrafter"/>
</dbReference>
<evidence type="ECO:0000259" key="10">
    <source>
        <dbReference type="SMART" id="SM00235"/>
    </source>
</evidence>
<dbReference type="PANTHER" id="PTHR10201:SF323">
    <property type="entry name" value="MATRIX METALLOPROTEINASE-21"/>
    <property type="match status" value="1"/>
</dbReference>
<feature type="binding site" evidence="8">
    <location>
        <position position="336"/>
    </location>
    <ligand>
        <name>Ca(2+)</name>
        <dbReference type="ChEBI" id="CHEBI:29108"/>
        <label>3</label>
    </ligand>
</feature>
<feature type="binding site" evidence="8">
    <location>
        <position position="339"/>
    </location>
    <ligand>
        <name>Ca(2+)</name>
        <dbReference type="ChEBI" id="CHEBI:29108"/>
        <label>3</label>
    </ligand>
</feature>
<evidence type="ECO:0000256" key="3">
    <source>
        <dbReference type="ARBA" id="ARBA00022723"/>
    </source>
</evidence>
<dbReference type="Gene3D" id="3.40.390.10">
    <property type="entry name" value="Collagenase (Catalytic Domain)"/>
    <property type="match status" value="1"/>
</dbReference>
<evidence type="ECO:0000256" key="5">
    <source>
        <dbReference type="ARBA" id="ARBA00022833"/>
    </source>
</evidence>
<feature type="binding site" evidence="8">
    <location>
        <position position="332"/>
    </location>
    <ligand>
        <name>Ca(2+)</name>
        <dbReference type="ChEBI" id="CHEBI:29108"/>
        <label>2</label>
    </ligand>
</feature>
<comment type="caution">
    <text evidence="11">The sequence shown here is derived from an EMBL/GenBank/DDBJ whole genome shotgun (WGS) entry which is preliminary data.</text>
</comment>
<dbReference type="GO" id="GO:0030574">
    <property type="term" value="P:collagen catabolic process"/>
    <property type="evidence" value="ECO:0007669"/>
    <property type="project" value="TreeGrafter"/>
</dbReference>
<dbReference type="PRINTS" id="PR00138">
    <property type="entry name" value="MATRIXIN"/>
</dbReference>
<gene>
    <name evidence="11" type="ORF">EB796_016431</name>
</gene>
<evidence type="ECO:0000256" key="9">
    <source>
        <dbReference type="PIRSR" id="PIRSR621190-5"/>
    </source>
</evidence>
<reference evidence="11" key="1">
    <citation type="submission" date="2020-06" db="EMBL/GenBank/DDBJ databases">
        <title>Draft genome of Bugula neritina, a colonial animal packing powerful symbionts and potential medicines.</title>
        <authorList>
            <person name="Rayko M."/>
        </authorList>
    </citation>
    <scope>NUCLEOTIDE SEQUENCE [LARGE SCALE GENOMIC DNA]</scope>
    <source>
        <strain evidence="11">Kwan_BN1</strain>
    </source>
</reference>
<keyword evidence="4" id="KW-0378">Hydrolase</keyword>
<feature type="binding site" evidence="8">
    <location>
        <position position="361"/>
    </location>
    <ligand>
        <name>Zn(2+)</name>
        <dbReference type="ChEBI" id="CHEBI:29105"/>
        <label>2</label>
        <note>catalytic</note>
    </ligand>
</feature>
<comment type="cofactor">
    <cofactor evidence="8">
        <name>Zn(2+)</name>
        <dbReference type="ChEBI" id="CHEBI:29105"/>
    </cofactor>
    <text evidence="8">Binds 2 Zn(2+) ions per subunit.</text>
</comment>
<accession>A0A7J7JHI9</accession>
<dbReference type="SUPFAM" id="SSF47090">
    <property type="entry name" value="PGBD-like"/>
    <property type="match status" value="1"/>
</dbReference>
<feature type="binding site" evidence="8">
    <location>
        <position position="365"/>
    </location>
    <ligand>
        <name>Zn(2+)</name>
        <dbReference type="ChEBI" id="CHEBI:29105"/>
        <label>2</label>
        <note>catalytic</note>
    </ligand>
</feature>